<evidence type="ECO:0000256" key="3">
    <source>
        <dbReference type="ARBA" id="ARBA00022723"/>
    </source>
</evidence>
<dbReference type="InterPro" id="IPR023612">
    <property type="entry name" value="Peptidase_M4"/>
</dbReference>
<evidence type="ECO:0000256" key="8">
    <source>
        <dbReference type="RuleBase" id="RU366073"/>
    </source>
</evidence>
<evidence type="ECO:0000259" key="10">
    <source>
        <dbReference type="Pfam" id="PF02868"/>
    </source>
</evidence>
<feature type="active site" description="Proton donor" evidence="7">
    <location>
        <position position="278"/>
    </location>
</feature>
<dbReference type="SUPFAM" id="SSF55486">
    <property type="entry name" value="Metalloproteases ('zincins'), catalytic domain"/>
    <property type="match status" value="1"/>
</dbReference>
<dbReference type="Pfam" id="PF01447">
    <property type="entry name" value="Peptidase_M4"/>
    <property type="match status" value="1"/>
</dbReference>
<evidence type="ECO:0000313" key="12">
    <source>
        <dbReference type="Proteomes" id="UP000675554"/>
    </source>
</evidence>
<dbReference type="InterPro" id="IPR052759">
    <property type="entry name" value="Metalloprotease_M4"/>
</dbReference>
<comment type="caution">
    <text evidence="11">The sequence shown here is derived from an EMBL/GenBank/DDBJ whole genome shotgun (WGS) entry which is preliminary data.</text>
</comment>
<dbReference type="Pfam" id="PF02868">
    <property type="entry name" value="Peptidase_M4_C"/>
    <property type="match status" value="1"/>
</dbReference>
<dbReference type="InterPro" id="IPR013856">
    <property type="entry name" value="Peptidase_M4_domain"/>
</dbReference>
<dbReference type="GO" id="GO:0006508">
    <property type="term" value="P:proteolysis"/>
    <property type="evidence" value="ECO:0007669"/>
    <property type="project" value="UniProtKB-KW"/>
</dbReference>
<keyword evidence="4 8" id="KW-0378">Hydrolase</keyword>
<keyword evidence="12" id="KW-1185">Reference proteome</keyword>
<evidence type="ECO:0000313" key="11">
    <source>
        <dbReference type="EMBL" id="MBR7677562.1"/>
    </source>
</evidence>
<feature type="active site" evidence="7">
    <location>
        <position position="177"/>
    </location>
</feature>
<feature type="domain" description="Peptidase M4" evidence="9">
    <location>
        <begin position="75"/>
        <end position="184"/>
    </location>
</feature>
<dbReference type="EMBL" id="JAGSMN010000981">
    <property type="protein sequence ID" value="MBR7677562.1"/>
    <property type="molecule type" value="Genomic_DNA"/>
</dbReference>
<keyword evidence="5 8" id="KW-0862">Zinc</keyword>
<evidence type="ECO:0000256" key="1">
    <source>
        <dbReference type="ARBA" id="ARBA00009388"/>
    </source>
</evidence>
<dbReference type="CDD" id="cd09597">
    <property type="entry name" value="M4_TLP"/>
    <property type="match status" value="1"/>
</dbReference>
<dbReference type="PRINTS" id="PR00730">
    <property type="entry name" value="THERMOLYSIN"/>
</dbReference>
<evidence type="ECO:0000256" key="6">
    <source>
        <dbReference type="ARBA" id="ARBA00023049"/>
    </source>
</evidence>
<keyword evidence="8" id="KW-0964">Secreted</keyword>
<evidence type="ECO:0000256" key="2">
    <source>
        <dbReference type="ARBA" id="ARBA00022670"/>
    </source>
</evidence>
<dbReference type="PANTHER" id="PTHR43579:SF1">
    <property type="entry name" value="NEUTRAL METALLOPROTEINASE"/>
    <property type="match status" value="1"/>
</dbReference>
<dbReference type="Proteomes" id="UP000675554">
    <property type="component" value="Unassembled WGS sequence"/>
</dbReference>
<evidence type="ECO:0000256" key="4">
    <source>
        <dbReference type="ARBA" id="ARBA00022801"/>
    </source>
</evidence>
<sequence length="361" mass="39203">MNAHSSHIPVFCTIVPPHVLDRISRNADAALADPARRTLERDASQRTRRRITTVRMPLAAAPPSVADDADKKPERTIYDAKTKEELPGKKVRTEGSKPSKDASVNRAYTGLGATFELYLSAYDRYSIDNAGLPLNATVHYGEQYGNAFWDGERMVFGDGDGELFRDFTLPVDVIGHELTHGVTQYTANLEYFSQSGALNESVSDVFGSLIKQYGLGQTADQADWLIGAELLTDRVEGVALRSMKAPGTAYDDDVLGKDPQPATMDDYVHTGSDNGGVHINSGIPNHAFYVLATELGGHAWERAGQIWYDTLTSGDLKPDCDFSAFAAVTLAKAAERYGDTSAEHGAVVKSWSQVGVTPTEN</sequence>
<name>A0A8T4J2I3_9ACTN</name>
<dbReference type="AlphaFoldDB" id="A0A8T4J2I3"/>
<comment type="similarity">
    <text evidence="1 8">Belongs to the peptidase M4 family.</text>
</comment>
<dbReference type="EC" id="3.4.24.-" evidence="8"/>
<comment type="function">
    <text evidence="8">Extracellular zinc metalloprotease.</text>
</comment>
<dbReference type="InterPro" id="IPR027268">
    <property type="entry name" value="Peptidase_M4/M1_CTD_sf"/>
</dbReference>
<dbReference type="Gene3D" id="1.10.390.10">
    <property type="entry name" value="Neutral Protease Domain 2"/>
    <property type="match status" value="1"/>
</dbReference>
<dbReference type="PANTHER" id="PTHR43579">
    <property type="match status" value="1"/>
</dbReference>
<gene>
    <name evidence="11" type="ORF">KDA82_32150</name>
</gene>
<comment type="cofactor">
    <cofactor evidence="8">
        <name>Zn(2+)</name>
        <dbReference type="ChEBI" id="CHEBI:29105"/>
    </cofactor>
</comment>
<keyword evidence="6 8" id="KW-0482">Metalloprotease</keyword>
<protein>
    <recommendedName>
        <fullName evidence="8">Neutral metalloproteinase</fullName>
        <ecNumber evidence="8">3.4.24.-</ecNumber>
    </recommendedName>
</protein>
<feature type="domain" description="Peptidase M4 C-terminal" evidence="10">
    <location>
        <begin position="187"/>
        <end position="356"/>
    </location>
</feature>
<comment type="subcellular location">
    <subcellularLocation>
        <location evidence="8">Secreted</location>
    </subcellularLocation>
</comment>
<proteinExistence type="inferred from homology"/>
<dbReference type="GO" id="GO:0046872">
    <property type="term" value="F:metal ion binding"/>
    <property type="evidence" value="ECO:0007669"/>
    <property type="project" value="UniProtKB-UniRule"/>
</dbReference>
<accession>A0A8T4J2I3</accession>
<keyword evidence="3" id="KW-0479">Metal-binding</keyword>
<dbReference type="GO" id="GO:0005576">
    <property type="term" value="C:extracellular region"/>
    <property type="evidence" value="ECO:0007669"/>
    <property type="project" value="UniProtKB-SubCell"/>
</dbReference>
<dbReference type="Gene3D" id="3.10.170.10">
    <property type="match status" value="1"/>
</dbReference>
<evidence type="ECO:0000256" key="7">
    <source>
        <dbReference type="PIRSR" id="PIRSR623612-1"/>
    </source>
</evidence>
<evidence type="ECO:0000256" key="5">
    <source>
        <dbReference type="ARBA" id="ARBA00022833"/>
    </source>
</evidence>
<dbReference type="InterPro" id="IPR001570">
    <property type="entry name" value="Peptidase_M4_C_domain"/>
</dbReference>
<reference evidence="11" key="1">
    <citation type="submission" date="2021-04" db="EMBL/GenBank/DDBJ databases">
        <title>Sequencing of actinobacteria type strains.</title>
        <authorList>
            <person name="Nguyen G.-S."/>
            <person name="Wentzel A."/>
        </authorList>
    </citation>
    <scope>NUCLEOTIDE SEQUENCE</scope>
    <source>
        <strain evidence="11">DSM 42095</strain>
    </source>
</reference>
<keyword evidence="2 8" id="KW-0645">Protease</keyword>
<dbReference type="GO" id="GO:0004222">
    <property type="term" value="F:metalloendopeptidase activity"/>
    <property type="evidence" value="ECO:0007669"/>
    <property type="project" value="UniProtKB-UniRule"/>
</dbReference>
<organism evidence="11 12">
    <name type="scientific">Streptomyces daliensis</name>
    <dbReference type="NCBI Taxonomy" id="299421"/>
    <lineage>
        <taxon>Bacteria</taxon>
        <taxon>Bacillati</taxon>
        <taxon>Actinomycetota</taxon>
        <taxon>Actinomycetes</taxon>
        <taxon>Kitasatosporales</taxon>
        <taxon>Streptomycetaceae</taxon>
        <taxon>Streptomyces</taxon>
    </lineage>
</organism>
<evidence type="ECO:0000259" key="9">
    <source>
        <dbReference type="Pfam" id="PF01447"/>
    </source>
</evidence>